<feature type="site" description="Transition state stabilizer" evidence="8">
    <location>
        <position position="134"/>
    </location>
</feature>
<evidence type="ECO:0000256" key="6">
    <source>
        <dbReference type="ARBA" id="ARBA00049183"/>
    </source>
</evidence>
<evidence type="ECO:0000256" key="4">
    <source>
        <dbReference type="ARBA" id="ARBA00022679"/>
    </source>
</evidence>
<comment type="pathway">
    <text evidence="1 9">Bacterial outer membrane biogenesis; LPS core biosynthesis.</text>
</comment>
<organism evidence="11 12">
    <name type="scientific">Acinetobacter chinensis</name>
    <dbReference type="NCBI Taxonomy" id="2004650"/>
    <lineage>
        <taxon>Bacteria</taxon>
        <taxon>Pseudomonadati</taxon>
        <taxon>Pseudomonadota</taxon>
        <taxon>Gammaproteobacteria</taxon>
        <taxon>Moraxellales</taxon>
        <taxon>Moraxellaceae</taxon>
        <taxon>Acinetobacter</taxon>
    </lineage>
</organism>
<dbReference type="AlphaFoldDB" id="A0A3B7LZ72"/>
<sequence>MATPFWYNAALAIVKPLYRSKIKKRAQNTAEYQQEALERFGPFQPAKNLQTIWFHCVSVGETNAAQPLIEHYLKLGHTVLVTNTTKTGQARSKSLFLKAPYEALFQAVYLPADQKFLIADFYQKYQPKLLILVETELWPNLIDQAKEFKVPCILVNARLSEKSAKGYGKVPSLTRPMLQKLDRLLAQDLATQQRFITLGSQPDQTEVVGSIKFDISAPEQFVQKAQQLQQDWNLSSRKIITIASTHSPEEEKLLTAFKPYLEQHSDWLLIVVPRHPERFDEVFNIAQSLNLNTQRRSLNQSIQSDTQVYLADSMGEMWLWYGLSQACFVGGSLNEPGGGHNILEPMVLDVPTVIGPNYFNFQAIVDEFIQADAVAVGQSVDEVTQLLVRCLQDQAFAQQLSQHAIEVLNRNKGSLQKHIAVIDTYL</sequence>
<evidence type="ECO:0000259" key="10">
    <source>
        <dbReference type="Pfam" id="PF04413"/>
    </source>
</evidence>
<evidence type="ECO:0000313" key="11">
    <source>
        <dbReference type="EMBL" id="AXY58152.1"/>
    </source>
</evidence>
<dbReference type="Proteomes" id="UP000263753">
    <property type="component" value="Chromosome"/>
</dbReference>
<dbReference type="PANTHER" id="PTHR42755:SF1">
    <property type="entry name" value="3-DEOXY-D-MANNO-OCTULOSONIC ACID TRANSFERASE, MITOCHONDRIAL-RELATED"/>
    <property type="match status" value="1"/>
</dbReference>
<dbReference type="EMBL" id="CP032134">
    <property type="protein sequence ID" value="AXY58152.1"/>
    <property type="molecule type" value="Genomic_DNA"/>
</dbReference>
<keyword evidence="4 9" id="KW-0808">Transferase</keyword>
<comment type="subcellular location">
    <subcellularLocation>
        <location evidence="9">Cell membrane</location>
    </subcellularLocation>
</comment>
<dbReference type="GO" id="GO:0009244">
    <property type="term" value="P:lipopolysaccharide core region biosynthetic process"/>
    <property type="evidence" value="ECO:0007669"/>
    <property type="project" value="UniProtKB-UniRule"/>
</dbReference>
<dbReference type="GO" id="GO:0043842">
    <property type="term" value="F:Kdo transferase activity"/>
    <property type="evidence" value="ECO:0007669"/>
    <property type="project" value="UniProtKB-EC"/>
</dbReference>
<dbReference type="PANTHER" id="PTHR42755">
    <property type="entry name" value="3-DEOXY-MANNO-OCTULOSONATE CYTIDYLYLTRANSFERASE"/>
    <property type="match status" value="1"/>
</dbReference>
<dbReference type="Gene3D" id="3.40.50.2000">
    <property type="entry name" value="Glycogen Phosphorylase B"/>
    <property type="match status" value="1"/>
</dbReference>
<evidence type="ECO:0000256" key="3">
    <source>
        <dbReference type="ARBA" id="ARBA00019077"/>
    </source>
</evidence>
<comment type="catalytic activity">
    <reaction evidence="6 9">
        <text>lipid IVA (E. coli) + CMP-3-deoxy-beta-D-manno-octulosonate = alpha-Kdo-(2-&gt;6)-lipid IVA (E. coli) + CMP + H(+)</text>
        <dbReference type="Rhea" id="RHEA:28066"/>
        <dbReference type="ChEBI" id="CHEBI:15378"/>
        <dbReference type="ChEBI" id="CHEBI:58603"/>
        <dbReference type="ChEBI" id="CHEBI:60364"/>
        <dbReference type="ChEBI" id="CHEBI:60377"/>
        <dbReference type="ChEBI" id="CHEBI:85987"/>
        <dbReference type="EC" id="2.4.99.12"/>
    </reaction>
</comment>
<dbReference type="Pfam" id="PF04413">
    <property type="entry name" value="Glycos_transf_N"/>
    <property type="match status" value="1"/>
</dbReference>
<evidence type="ECO:0000256" key="7">
    <source>
        <dbReference type="PIRSR" id="PIRSR639901-1"/>
    </source>
</evidence>
<keyword evidence="9" id="KW-1003">Cell membrane</keyword>
<feature type="domain" description="3-deoxy-D-manno-octulosonic-acid transferase N-terminal" evidence="10">
    <location>
        <begin position="37"/>
        <end position="215"/>
    </location>
</feature>
<dbReference type="UniPathway" id="UPA00958"/>
<name>A0A3B7LZ72_9GAMM</name>
<protein>
    <recommendedName>
        <fullName evidence="3 9">3-deoxy-D-manno-octulosonic acid transferase</fullName>
        <shortName evidence="9">Kdo transferase</shortName>
        <ecNumber evidence="2 9">2.4.99.12</ecNumber>
    </recommendedName>
    <alternativeName>
        <fullName evidence="5 9">Lipid IV(A) 3-deoxy-D-manno-octulosonic acid transferase</fullName>
    </alternativeName>
</protein>
<dbReference type="SUPFAM" id="SSF53756">
    <property type="entry name" value="UDP-Glycosyltransferase/glycogen phosphorylase"/>
    <property type="match status" value="1"/>
</dbReference>
<dbReference type="GO" id="GO:0005886">
    <property type="term" value="C:plasma membrane"/>
    <property type="evidence" value="ECO:0007669"/>
    <property type="project" value="UniProtKB-SubCell"/>
</dbReference>
<accession>A0A3B7LZ72</accession>
<evidence type="ECO:0000256" key="9">
    <source>
        <dbReference type="RuleBase" id="RU365103"/>
    </source>
</evidence>
<feature type="site" description="Transition state stabilizer" evidence="8">
    <location>
        <position position="212"/>
    </location>
</feature>
<comment type="function">
    <text evidence="9">Involved in lipopolysaccharide (LPS) biosynthesis. Catalyzes the transfer of 3-deoxy-D-manno-octulosonate (Kdo) residue(s) from CMP-Kdo to lipid IV(A), the tetraacyldisaccharide-1,4'-bisphosphate precursor of lipid A.</text>
</comment>
<dbReference type="InterPro" id="IPR038107">
    <property type="entry name" value="Glycos_transf_N_sf"/>
</dbReference>
<evidence type="ECO:0000256" key="2">
    <source>
        <dbReference type="ARBA" id="ARBA00012621"/>
    </source>
</evidence>
<dbReference type="InterPro" id="IPR007507">
    <property type="entry name" value="Glycos_transf_N"/>
</dbReference>
<feature type="active site" description="Proton acceptor" evidence="7">
    <location>
        <position position="61"/>
    </location>
</feature>
<reference evidence="12" key="1">
    <citation type="submission" date="2018-09" db="EMBL/GenBank/DDBJ databases">
        <title>The complete genome of Acinetobacter sp. strain WCHAc010005.</title>
        <authorList>
            <person name="Hu Y."/>
            <person name="Long H."/>
            <person name="Feng Y."/>
            <person name="Zong Z."/>
        </authorList>
    </citation>
    <scope>NUCLEOTIDE SEQUENCE [LARGE SCALE GENOMIC DNA]</scope>
    <source>
        <strain evidence="12">WCHAc010005</strain>
    </source>
</reference>
<gene>
    <name evidence="11" type="ORF">CDG60_17270</name>
</gene>
<evidence type="ECO:0000256" key="5">
    <source>
        <dbReference type="ARBA" id="ARBA00031445"/>
    </source>
</evidence>
<evidence type="ECO:0000256" key="1">
    <source>
        <dbReference type="ARBA" id="ARBA00004713"/>
    </source>
</evidence>
<dbReference type="GO" id="GO:0009245">
    <property type="term" value="P:lipid A biosynthetic process"/>
    <property type="evidence" value="ECO:0007669"/>
    <property type="project" value="TreeGrafter"/>
</dbReference>
<keyword evidence="9" id="KW-0472">Membrane</keyword>
<proteinExistence type="inferred from homology"/>
<dbReference type="KEGG" id="achi:CDG60_17270"/>
<keyword evidence="9" id="KW-0448">Lipopolysaccharide biosynthesis</keyword>
<dbReference type="EC" id="2.4.99.12" evidence="2 9"/>
<comment type="similarity">
    <text evidence="9">Belongs to the glycosyltransferase group 1 family.</text>
</comment>
<evidence type="ECO:0000313" key="12">
    <source>
        <dbReference type="Proteomes" id="UP000263753"/>
    </source>
</evidence>
<dbReference type="Gene3D" id="3.40.50.11720">
    <property type="entry name" value="3-Deoxy-D-manno-octulosonic-acid transferase, N-terminal domain"/>
    <property type="match status" value="1"/>
</dbReference>
<evidence type="ECO:0000256" key="8">
    <source>
        <dbReference type="PIRSR" id="PIRSR639901-2"/>
    </source>
</evidence>
<dbReference type="InterPro" id="IPR039901">
    <property type="entry name" value="Kdotransferase"/>
</dbReference>
<dbReference type="RefSeq" id="WP_087512038.1">
    <property type="nucleotide sequence ID" value="NZ_CP032134.1"/>
</dbReference>